<name>A0AC59YHJ5_RANTA</name>
<dbReference type="Proteomes" id="UP001162501">
    <property type="component" value="Chromosome 15"/>
</dbReference>
<organism evidence="1 2">
    <name type="scientific">Rangifer tarandus platyrhynchus</name>
    <name type="common">Svalbard reindeer</name>
    <dbReference type="NCBI Taxonomy" id="3082113"/>
    <lineage>
        <taxon>Eukaryota</taxon>
        <taxon>Metazoa</taxon>
        <taxon>Chordata</taxon>
        <taxon>Craniata</taxon>
        <taxon>Vertebrata</taxon>
        <taxon>Euteleostomi</taxon>
        <taxon>Mammalia</taxon>
        <taxon>Eutheria</taxon>
        <taxon>Laurasiatheria</taxon>
        <taxon>Artiodactyla</taxon>
        <taxon>Ruminantia</taxon>
        <taxon>Pecora</taxon>
        <taxon>Cervidae</taxon>
        <taxon>Odocoileinae</taxon>
        <taxon>Rangifer</taxon>
    </lineage>
</organism>
<sequence length="156" mass="16226">MAGPRAPSAASELGGGLQAPGEPHPGQSRAHGLQGSCSQEPAARRPMGTRRPRALRYMGGPSGPGVPAVDRLPARGTQPAWGRPVCIPGPRGDKPLALPCTRPPSAWPPPPPLLGDELMDILGKNLRNASGIKPEFRGGRKGGGAEARMTRRSWDG</sequence>
<accession>A0AC59YHJ5</accession>
<evidence type="ECO:0000313" key="2">
    <source>
        <dbReference type="Proteomes" id="UP001162501"/>
    </source>
</evidence>
<reference evidence="1" key="2">
    <citation type="submission" date="2025-03" db="EMBL/GenBank/DDBJ databases">
        <authorList>
            <consortium name="ELIXIR-Norway"/>
            <consortium name="Elixir Norway"/>
        </authorList>
    </citation>
    <scope>NUCLEOTIDE SEQUENCE</scope>
</reference>
<proteinExistence type="predicted"/>
<protein>
    <submittedName>
        <fullName evidence="1">Uncharacterized protein</fullName>
    </submittedName>
</protein>
<reference evidence="1" key="1">
    <citation type="submission" date="2023-05" db="EMBL/GenBank/DDBJ databases">
        <authorList>
            <consortium name="ELIXIR-Norway"/>
        </authorList>
    </citation>
    <scope>NUCLEOTIDE SEQUENCE</scope>
</reference>
<gene>
    <name evidence="1" type="ORF">MRATA1EN22A_LOCUS6326</name>
</gene>
<evidence type="ECO:0000313" key="1">
    <source>
        <dbReference type="EMBL" id="CAM9707413.1"/>
    </source>
</evidence>
<dbReference type="EMBL" id="OX596099">
    <property type="protein sequence ID" value="CAM9707413.1"/>
    <property type="molecule type" value="Genomic_DNA"/>
</dbReference>